<evidence type="ECO:0000256" key="1">
    <source>
        <dbReference type="PROSITE-ProRule" id="PRU00047"/>
    </source>
</evidence>
<keyword evidence="1" id="KW-0479">Metal-binding</keyword>
<comment type="caution">
    <text evidence="3">The sequence shown here is derived from an EMBL/GenBank/DDBJ whole genome shotgun (WGS) entry which is preliminary data.</text>
</comment>
<dbReference type="Pfam" id="PF00098">
    <property type="entry name" value="zf-CCHC"/>
    <property type="match status" value="1"/>
</dbReference>
<dbReference type="InterPro" id="IPR036875">
    <property type="entry name" value="Znf_CCHC_sf"/>
</dbReference>
<evidence type="ECO:0000313" key="3">
    <source>
        <dbReference type="EMBL" id="KAK0416870.1"/>
    </source>
</evidence>
<dbReference type="EMBL" id="JAUCMV010000002">
    <property type="protein sequence ID" value="KAK0416870.1"/>
    <property type="molecule type" value="Genomic_DNA"/>
</dbReference>
<dbReference type="GO" id="GO:0003676">
    <property type="term" value="F:nucleic acid binding"/>
    <property type="evidence" value="ECO:0007669"/>
    <property type="project" value="InterPro"/>
</dbReference>
<accession>A0AA39M191</accession>
<reference evidence="3" key="1">
    <citation type="submission" date="2023-06" db="EMBL/GenBank/DDBJ databases">
        <title>Genomic analysis of the entomopathogenic nematode Steinernema hermaphroditum.</title>
        <authorList>
            <person name="Schwarz E.M."/>
            <person name="Heppert J.K."/>
            <person name="Baniya A."/>
            <person name="Schwartz H.T."/>
            <person name="Tan C.-H."/>
            <person name="Antoshechkin I."/>
            <person name="Sternberg P.W."/>
            <person name="Goodrich-Blair H."/>
            <person name="Dillman A.R."/>
        </authorList>
    </citation>
    <scope>NUCLEOTIDE SEQUENCE</scope>
    <source>
        <strain evidence="3">PS9179</strain>
        <tissue evidence="3">Whole animal</tissue>
    </source>
</reference>
<evidence type="ECO:0000313" key="4">
    <source>
        <dbReference type="Proteomes" id="UP001175271"/>
    </source>
</evidence>
<gene>
    <name evidence="3" type="ORF">QR680_012728</name>
</gene>
<dbReference type="GO" id="GO:0019899">
    <property type="term" value="F:enzyme binding"/>
    <property type="evidence" value="ECO:0007669"/>
    <property type="project" value="UniProtKB-ARBA"/>
</dbReference>
<protein>
    <recommendedName>
        <fullName evidence="2">CCHC-type domain-containing protein</fullName>
    </recommendedName>
</protein>
<keyword evidence="1" id="KW-0862">Zinc</keyword>
<organism evidence="3 4">
    <name type="scientific">Steinernema hermaphroditum</name>
    <dbReference type="NCBI Taxonomy" id="289476"/>
    <lineage>
        <taxon>Eukaryota</taxon>
        <taxon>Metazoa</taxon>
        <taxon>Ecdysozoa</taxon>
        <taxon>Nematoda</taxon>
        <taxon>Chromadorea</taxon>
        <taxon>Rhabditida</taxon>
        <taxon>Tylenchina</taxon>
        <taxon>Panagrolaimomorpha</taxon>
        <taxon>Strongyloidoidea</taxon>
        <taxon>Steinernematidae</taxon>
        <taxon>Steinernema</taxon>
    </lineage>
</organism>
<dbReference type="Gene3D" id="4.10.60.10">
    <property type="entry name" value="Zinc finger, CCHC-type"/>
    <property type="match status" value="1"/>
</dbReference>
<dbReference type="GO" id="GO:0008270">
    <property type="term" value="F:zinc ion binding"/>
    <property type="evidence" value="ECO:0007669"/>
    <property type="project" value="UniProtKB-KW"/>
</dbReference>
<dbReference type="PROSITE" id="PS50158">
    <property type="entry name" value="ZF_CCHC"/>
    <property type="match status" value="1"/>
</dbReference>
<name>A0AA39M191_9BILA</name>
<keyword evidence="4" id="KW-1185">Reference proteome</keyword>
<feature type="domain" description="CCHC-type" evidence="2">
    <location>
        <begin position="197"/>
        <end position="212"/>
    </location>
</feature>
<sequence length="219" mass="24652">MSESDKLEEIKQLVIANNQRVNDLLKKGASKPLKSSRLEVQTKFNEEVIALLERGEKDAIDEAVEMLKARNLLLKKGDTKPEFFGFFDNHRDAKPDLLFAQCVQEALQEFAKVEATTPSSSQKQRVPAERKRAWPFRSGGGSYSRPTVAVNPWDIVASQQHQLLHQQLAQQQAHLFGFPNPGFPGRTPAPIQRQQLCFSCKSYGHISRNCPQAGMAPRQ</sequence>
<dbReference type="Proteomes" id="UP001175271">
    <property type="component" value="Unassembled WGS sequence"/>
</dbReference>
<dbReference type="SUPFAM" id="SSF57756">
    <property type="entry name" value="Retrovirus zinc finger-like domains"/>
    <property type="match status" value="1"/>
</dbReference>
<dbReference type="SMART" id="SM00343">
    <property type="entry name" value="ZnF_C2HC"/>
    <property type="match status" value="1"/>
</dbReference>
<dbReference type="AlphaFoldDB" id="A0AA39M191"/>
<dbReference type="InterPro" id="IPR001878">
    <property type="entry name" value="Znf_CCHC"/>
</dbReference>
<keyword evidence="1" id="KW-0863">Zinc-finger</keyword>
<evidence type="ECO:0000259" key="2">
    <source>
        <dbReference type="PROSITE" id="PS50158"/>
    </source>
</evidence>
<proteinExistence type="predicted"/>